<sequence length="54" mass="5729">MATENDRLQVVFAAVVHDARGRATGQKLGRTGLRNLYDGGGKRASTGEVLDDKG</sequence>
<evidence type="ECO:0000313" key="2">
    <source>
        <dbReference type="Proteomes" id="UP001162060"/>
    </source>
</evidence>
<dbReference type="AlphaFoldDB" id="A0AAV1USB1"/>
<comment type="caution">
    <text evidence="1">The sequence shown here is derived from an EMBL/GenBank/DDBJ whole genome shotgun (WGS) entry which is preliminary data.</text>
</comment>
<evidence type="ECO:0000313" key="1">
    <source>
        <dbReference type="EMBL" id="CAK7937506.1"/>
    </source>
</evidence>
<protein>
    <submittedName>
        <fullName evidence="1">Uncharacterized protein</fullName>
    </submittedName>
</protein>
<accession>A0AAV1USB1</accession>
<gene>
    <name evidence="1" type="ORF">PM001_LOCUS22656</name>
</gene>
<reference evidence="1" key="1">
    <citation type="submission" date="2024-01" db="EMBL/GenBank/DDBJ databases">
        <authorList>
            <person name="Webb A."/>
        </authorList>
    </citation>
    <scope>NUCLEOTIDE SEQUENCE</scope>
    <source>
        <strain evidence="1">Pm1</strain>
    </source>
</reference>
<organism evidence="1 2">
    <name type="scientific">Peronospora matthiolae</name>
    <dbReference type="NCBI Taxonomy" id="2874970"/>
    <lineage>
        <taxon>Eukaryota</taxon>
        <taxon>Sar</taxon>
        <taxon>Stramenopiles</taxon>
        <taxon>Oomycota</taxon>
        <taxon>Peronosporomycetes</taxon>
        <taxon>Peronosporales</taxon>
        <taxon>Peronosporaceae</taxon>
        <taxon>Peronospora</taxon>
    </lineage>
</organism>
<name>A0AAV1USB1_9STRA</name>
<dbReference type="Proteomes" id="UP001162060">
    <property type="component" value="Unassembled WGS sequence"/>
</dbReference>
<dbReference type="EMBL" id="CAKLBY020000227">
    <property type="protein sequence ID" value="CAK7937506.1"/>
    <property type="molecule type" value="Genomic_DNA"/>
</dbReference>
<proteinExistence type="predicted"/>